<keyword evidence="2" id="KW-1185">Reference proteome</keyword>
<accession>A0ABD1FE48</accession>
<gene>
    <name evidence="1" type="ORF">ABEB36_000192</name>
</gene>
<evidence type="ECO:0008006" key="3">
    <source>
        <dbReference type="Google" id="ProtNLM"/>
    </source>
</evidence>
<evidence type="ECO:0000313" key="1">
    <source>
        <dbReference type="EMBL" id="KAL1516273.1"/>
    </source>
</evidence>
<protein>
    <recommendedName>
        <fullName evidence="3">Protein ALP1-like</fullName>
    </recommendedName>
</protein>
<comment type="caution">
    <text evidence="1">The sequence shown here is derived from an EMBL/GenBank/DDBJ whole genome shotgun (WGS) entry which is preliminary data.</text>
</comment>
<proteinExistence type="predicted"/>
<dbReference type="EMBL" id="JBDJPC010000001">
    <property type="protein sequence ID" value="KAL1516273.1"/>
    <property type="molecule type" value="Genomic_DNA"/>
</dbReference>
<organism evidence="1 2">
    <name type="scientific">Hypothenemus hampei</name>
    <name type="common">Coffee berry borer</name>
    <dbReference type="NCBI Taxonomy" id="57062"/>
    <lineage>
        <taxon>Eukaryota</taxon>
        <taxon>Metazoa</taxon>
        <taxon>Ecdysozoa</taxon>
        <taxon>Arthropoda</taxon>
        <taxon>Hexapoda</taxon>
        <taxon>Insecta</taxon>
        <taxon>Pterygota</taxon>
        <taxon>Neoptera</taxon>
        <taxon>Endopterygota</taxon>
        <taxon>Coleoptera</taxon>
        <taxon>Polyphaga</taxon>
        <taxon>Cucujiformia</taxon>
        <taxon>Curculionidae</taxon>
        <taxon>Scolytinae</taxon>
        <taxon>Hypothenemus</taxon>
    </lineage>
</organism>
<reference evidence="1 2" key="1">
    <citation type="submission" date="2024-05" db="EMBL/GenBank/DDBJ databases">
        <title>Genetic variation in Jamaican populations of the coffee berry borer (Hypothenemus hampei).</title>
        <authorList>
            <person name="Errbii M."/>
            <person name="Myrie A."/>
        </authorList>
    </citation>
    <scope>NUCLEOTIDE SEQUENCE [LARGE SCALE GENOMIC DNA]</scope>
    <source>
        <strain evidence="1">JA-Hopewell-2020-01-JO</strain>
        <tissue evidence="1">Whole body</tissue>
    </source>
</reference>
<evidence type="ECO:0000313" key="2">
    <source>
        <dbReference type="Proteomes" id="UP001566132"/>
    </source>
</evidence>
<dbReference type="AlphaFoldDB" id="A0ABD1FE48"/>
<name>A0ABD1FE48_HYPHA</name>
<dbReference type="Proteomes" id="UP001566132">
    <property type="component" value="Unassembled WGS sequence"/>
</dbReference>
<sequence length="111" mass="13446">MNFGKEELAIIAVLLDEEETSKKKRRRVWIHKAWTKRDTEGEYATLFKELVDDEVKFHQYFRMNYNIFTCLLNKIKDRIQKQDTFWRKSIEAQIRLAVCLRYVKINATSQI</sequence>